<dbReference type="OMA" id="EEFWAIV"/>
<sequence length="218" mass="24745">MMEGNGKDGVDANGEAPAPNLPESGLTSLASQSPLQFKWTFWYDGPAKVKNTQTWGQNVRVVTTFDTLEKMWCVVNNVIMPSQLEPNSSFLLFKEGIKPEWEDPKNADGGRWILNLTKSEHKKLDDYYIRSVLFIVGDNFSPDCSDDLSGLVLKVRHGRKDNFLALWTQTSSDVDLVKRIGREWKAHLNLSFFIDFELNKESMAQAHGKKDKQQYATV</sequence>
<keyword evidence="9" id="KW-1185">Reference proteome</keyword>
<evidence type="ECO:0000313" key="8">
    <source>
        <dbReference type="EMBL" id="KAA8496562.1"/>
    </source>
</evidence>
<evidence type="ECO:0000256" key="5">
    <source>
        <dbReference type="ARBA" id="ARBA00022917"/>
    </source>
</evidence>
<dbReference type="Gene3D" id="3.30.760.10">
    <property type="entry name" value="RNA Cap, Translation Initiation Factor Eif4e"/>
    <property type="match status" value="1"/>
</dbReference>
<evidence type="ECO:0000256" key="1">
    <source>
        <dbReference type="ARBA" id="ARBA00009860"/>
    </source>
</evidence>
<proteinExistence type="inferred from homology"/>
<gene>
    <name evidence="8" type="ORF">FVE85_0291</name>
</gene>
<dbReference type="PANTHER" id="PTHR11960:SF8">
    <property type="entry name" value="EUKARYOTIC TRANSLATION INITIATION FACTOR 4E1-RELATED"/>
    <property type="match status" value="1"/>
</dbReference>
<keyword evidence="4 6" id="KW-0694">RNA-binding</keyword>
<dbReference type="EMBL" id="VRMN01000002">
    <property type="protein sequence ID" value="KAA8496562.1"/>
    <property type="molecule type" value="Genomic_DNA"/>
</dbReference>
<feature type="region of interest" description="Disordered" evidence="7">
    <location>
        <begin position="1"/>
        <end position="27"/>
    </location>
</feature>
<evidence type="ECO:0000256" key="7">
    <source>
        <dbReference type="SAM" id="MobiDB-lite"/>
    </source>
</evidence>
<evidence type="ECO:0000256" key="6">
    <source>
        <dbReference type="RuleBase" id="RU004374"/>
    </source>
</evidence>
<evidence type="ECO:0000256" key="2">
    <source>
        <dbReference type="ARBA" id="ARBA00022540"/>
    </source>
</evidence>
<reference evidence="9" key="1">
    <citation type="journal article" date="2019" name="Nat. Commun.">
        <title>Expansion of phycobilisome linker gene families in mesophilic red algae.</title>
        <authorList>
            <person name="Lee J."/>
            <person name="Kim D."/>
            <person name="Bhattacharya D."/>
            <person name="Yoon H.S."/>
        </authorList>
    </citation>
    <scope>NUCLEOTIDE SEQUENCE [LARGE SCALE GENOMIC DNA]</scope>
    <source>
        <strain evidence="9">CCMP 1328</strain>
    </source>
</reference>
<dbReference type="OrthoDB" id="590761at2759"/>
<dbReference type="PANTHER" id="PTHR11960">
    <property type="entry name" value="EUKARYOTIC TRANSLATION INITIATION FACTOR 4E RELATED"/>
    <property type="match status" value="1"/>
</dbReference>
<feature type="compositionally biased region" description="Basic and acidic residues" evidence="7">
    <location>
        <begin position="1"/>
        <end position="10"/>
    </location>
</feature>
<dbReference type="Proteomes" id="UP000324585">
    <property type="component" value="Unassembled WGS sequence"/>
</dbReference>
<dbReference type="GO" id="GO:0016281">
    <property type="term" value="C:eukaryotic translation initiation factor 4F complex"/>
    <property type="evidence" value="ECO:0007669"/>
    <property type="project" value="TreeGrafter"/>
</dbReference>
<dbReference type="Pfam" id="PF01652">
    <property type="entry name" value="IF4E"/>
    <property type="match status" value="1"/>
</dbReference>
<dbReference type="InterPro" id="IPR023398">
    <property type="entry name" value="TIF_eIF4e-like"/>
</dbReference>
<name>A0A5J4Z0G3_PORPP</name>
<evidence type="ECO:0000256" key="3">
    <source>
        <dbReference type="ARBA" id="ARBA00022845"/>
    </source>
</evidence>
<dbReference type="SUPFAM" id="SSF55418">
    <property type="entry name" value="eIF4e-like"/>
    <property type="match status" value="1"/>
</dbReference>
<keyword evidence="2 6" id="KW-0396">Initiation factor</keyword>
<dbReference type="GO" id="GO:0003743">
    <property type="term" value="F:translation initiation factor activity"/>
    <property type="evidence" value="ECO:0007669"/>
    <property type="project" value="UniProtKB-KW"/>
</dbReference>
<organism evidence="8 9">
    <name type="scientific">Porphyridium purpureum</name>
    <name type="common">Red alga</name>
    <name type="synonym">Porphyridium cruentum</name>
    <dbReference type="NCBI Taxonomy" id="35688"/>
    <lineage>
        <taxon>Eukaryota</taxon>
        <taxon>Rhodophyta</taxon>
        <taxon>Bangiophyceae</taxon>
        <taxon>Porphyridiales</taxon>
        <taxon>Porphyridiaceae</taxon>
        <taxon>Porphyridium</taxon>
    </lineage>
</organism>
<dbReference type="InterPro" id="IPR001040">
    <property type="entry name" value="TIF_eIF_4E"/>
</dbReference>
<comment type="similarity">
    <text evidence="1 6">Belongs to the eukaryotic initiation factor 4E family.</text>
</comment>
<evidence type="ECO:0000256" key="4">
    <source>
        <dbReference type="ARBA" id="ARBA00022884"/>
    </source>
</evidence>
<dbReference type="AlphaFoldDB" id="A0A5J4Z0G3"/>
<comment type="caution">
    <text evidence="8">The sequence shown here is derived from an EMBL/GenBank/DDBJ whole genome shotgun (WGS) entry which is preliminary data.</text>
</comment>
<protein>
    <submittedName>
        <fullName evidence="8">Eukaryotic translation initiation factor 4E-1</fullName>
    </submittedName>
</protein>
<accession>A0A5J4Z0G3</accession>
<keyword evidence="3" id="KW-0810">Translation regulation</keyword>
<dbReference type="GO" id="GO:0006417">
    <property type="term" value="P:regulation of translation"/>
    <property type="evidence" value="ECO:0007669"/>
    <property type="project" value="UniProtKB-KW"/>
</dbReference>
<evidence type="ECO:0000313" key="9">
    <source>
        <dbReference type="Proteomes" id="UP000324585"/>
    </source>
</evidence>
<dbReference type="GO" id="GO:0000340">
    <property type="term" value="F:RNA 7-methylguanosine cap binding"/>
    <property type="evidence" value="ECO:0007669"/>
    <property type="project" value="TreeGrafter"/>
</dbReference>
<keyword evidence="5 6" id="KW-0648">Protein biosynthesis</keyword>